<dbReference type="STRING" id="1499967.U27_06803"/>
<dbReference type="InterPro" id="IPR038071">
    <property type="entry name" value="UROD/MetE-like_sf"/>
</dbReference>
<accession>A0A081C5G2</accession>
<dbReference type="HOGENOM" id="CLU_768729_0_0_0"/>
<protein>
    <recommendedName>
        <fullName evidence="1">Uroporphyrinogen decarboxylase (URO-D) domain-containing protein</fullName>
    </recommendedName>
</protein>
<organism evidence="2">
    <name type="scientific">Vecturithrix granuli</name>
    <dbReference type="NCBI Taxonomy" id="1499967"/>
    <lineage>
        <taxon>Bacteria</taxon>
        <taxon>Candidatus Moduliflexota</taxon>
        <taxon>Candidatus Vecturitrichia</taxon>
        <taxon>Candidatus Vecturitrichales</taxon>
        <taxon>Candidatus Vecturitrichaceae</taxon>
        <taxon>Candidatus Vecturithrix</taxon>
    </lineage>
</organism>
<evidence type="ECO:0000313" key="3">
    <source>
        <dbReference type="Proteomes" id="UP000030661"/>
    </source>
</evidence>
<evidence type="ECO:0000259" key="1">
    <source>
        <dbReference type="Pfam" id="PF01208"/>
    </source>
</evidence>
<dbReference type="PANTHER" id="PTHR47099:SF1">
    <property type="entry name" value="METHYLCOBAMIDE:COM METHYLTRANSFERASE MTBA"/>
    <property type="match status" value="1"/>
</dbReference>
<dbReference type="Proteomes" id="UP000030661">
    <property type="component" value="Unassembled WGS sequence"/>
</dbReference>
<dbReference type="AlphaFoldDB" id="A0A081C5G2"/>
<evidence type="ECO:0000313" key="2">
    <source>
        <dbReference type="EMBL" id="GAK59817.1"/>
    </source>
</evidence>
<reference evidence="2" key="1">
    <citation type="journal article" date="2015" name="PeerJ">
        <title>First genomic representation of candidate bacterial phylum KSB3 points to enhanced environmental sensing as a trigger of wastewater bulking.</title>
        <authorList>
            <person name="Sekiguchi Y."/>
            <person name="Ohashi A."/>
            <person name="Parks D.H."/>
            <person name="Yamauchi T."/>
            <person name="Tyson G.W."/>
            <person name="Hugenholtz P."/>
        </authorList>
    </citation>
    <scope>NUCLEOTIDE SEQUENCE [LARGE SCALE GENOMIC DNA]</scope>
</reference>
<dbReference type="PANTHER" id="PTHR47099">
    <property type="entry name" value="METHYLCOBAMIDE:COM METHYLTRANSFERASE MTBA"/>
    <property type="match status" value="1"/>
</dbReference>
<dbReference type="GO" id="GO:0004853">
    <property type="term" value="F:uroporphyrinogen decarboxylase activity"/>
    <property type="evidence" value="ECO:0007669"/>
    <property type="project" value="InterPro"/>
</dbReference>
<dbReference type="eggNOG" id="COG0407">
    <property type="taxonomic scope" value="Bacteria"/>
</dbReference>
<sequence>MLVTYQPFLMPLTDTEKREAILKTWNLESTREVPFLIEIGYPHFATEEFYGDDEAELRWNERYHQERAEVDDYGLPNIKPNLGISVMAAAFGCEQRINNEADPWITPRIREANVADVFTLKKPDPTTNPIYKKAFARLEYLQSHSTLPLRLVNVPSPLVTASLIWEYTSFVEATILYPKEIHALLEVVTEATIEFVQLQLQRIRNLFTMGHEMWLTPPEVGLRVSDDTAALLSPKLYREFGVRYNAKIAEAFGGIVVHSCGELKHVLPVMMEIPNLRGIDLTIPQNSKWEVIKKSASGKTALNLRHYFWDHPQAGTDLVEYTRKLIEYFGRQGIFIQTSTPTVPEAVALERALHQFLGIR</sequence>
<dbReference type="InterPro" id="IPR052024">
    <property type="entry name" value="Methanogen_methyltrans"/>
</dbReference>
<name>A0A081C5G2_VECG1</name>
<dbReference type="Pfam" id="PF01208">
    <property type="entry name" value="URO-D"/>
    <property type="match status" value="1"/>
</dbReference>
<dbReference type="SUPFAM" id="SSF51726">
    <property type="entry name" value="UROD/MetE-like"/>
    <property type="match status" value="1"/>
</dbReference>
<dbReference type="Gene3D" id="3.20.20.210">
    <property type="match status" value="1"/>
</dbReference>
<dbReference type="InterPro" id="IPR000257">
    <property type="entry name" value="Uroporphyrinogen_deCOase"/>
</dbReference>
<dbReference type="GO" id="GO:0006779">
    <property type="term" value="P:porphyrin-containing compound biosynthetic process"/>
    <property type="evidence" value="ECO:0007669"/>
    <property type="project" value="InterPro"/>
</dbReference>
<gene>
    <name evidence="2" type="ORF">U27_06803</name>
</gene>
<proteinExistence type="predicted"/>
<keyword evidence="3" id="KW-1185">Reference proteome</keyword>
<dbReference type="EMBL" id="DF820471">
    <property type="protein sequence ID" value="GAK59817.1"/>
    <property type="molecule type" value="Genomic_DNA"/>
</dbReference>
<feature type="domain" description="Uroporphyrinogen decarboxylase (URO-D)" evidence="1">
    <location>
        <begin position="70"/>
        <end position="201"/>
    </location>
</feature>